<evidence type="ECO:0000313" key="3">
    <source>
        <dbReference type="EMBL" id="MFB5190137.1"/>
    </source>
</evidence>
<protein>
    <submittedName>
        <fullName evidence="3">YheC/YheD family protein</fullName>
    </submittedName>
</protein>
<dbReference type="InterPro" id="IPR026838">
    <property type="entry name" value="YheC/D"/>
</dbReference>
<dbReference type="PROSITE" id="PS50975">
    <property type="entry name" value="ATP_GRASP"/>
    <property type="match status" value="1"/>
</dbReference>
<evidence type="ECO:0000259" key="2">
    <source>
        <dbReference type="PROSITE" id="PS50975"/>
    </source>
</evidence>
<accession>A0ABV5AD64</accession>
<keyword evidence="1" id="KW-0067">ATP-binding</keyword>
<keyword evidence="1" id="KW-0547">Nucleotide-binding</keyword>
<keyword evidence="4" id="KW-1185">Reference proteome</keyword>
<comment type="caution">
    <text evidence="3">The sequence shown here is derived from an EMBL/GenBank/DDBJ whole genome shotgun (WGS) entry which is preliminary data.</text>
</comment>
<reference evidence="3 4" key="1">
    <citation type="journal article" date="2024" name="Int. J. Mol. Sci.">
        <title>Exploration of Alicyclobacillus spp. Genome in Search of Antibiotic Resistance.</title>
        <authorList>
            <person name="Bucka-Kolendo J."/>
            <person name="Kiousi D.E."/>
            <person name="Dekowska A."/>
            <person name="Mikolajczuk-Szczyrba A."/>
            <person name="Karadedos D.M."/>
            <person name="Michael P."/>
            <person name="Galanis A."/>
            <person name="Sokolowska B."/>
        </authorList>
    </citation>
    <scope>NUCLEOTIDE SEQUENCE [LARGE SCALE GENOMIC DNA]</scope>
    <source>
        <strain evidence="3 4">KKP 3000</strain>
    </source>
</reference>
<gene>
    <name evidence="3" type="ORF">KKP3000_003581</name>
</gene>
<dbReference type="Proteomes" id="UP001579974">
    <property type="component" value="Unassembled WGS sequence"/>
</dbReference>
<feature type="domain" description="ATP-grasp" evidence="2">
    <location>
        <begin position="112"/>
        <end position="339"/>
    </location>
</feature>
<dbReference type="SUPFAM" id="SSF56059">
    <property type="entry name" value="Glutathione synthetase ATP-binding domain-like"/>
    <property type="match status" value="1"/>
</dbReference>
<proteinExistence type="predicted"/>
<organism evidence="3 4">
    <name type="scientific">Alicyclobacillus fastidiosus</name>
    <dbReference type="NCBI Taxonomy" id="392011"/>
    <lineage>
        <taxon>Bacteria</taxon>
        <taxon>Bacillati</taxon>
        <taxon>Bacillota</taxon>
        <taxon>Bacilli</taxon>
        <taxon>Bacillales</taxon>
        <taxon>Alicyclobacillaceae</taxon>
        <taxon>Alicyclobacillus</taxon>
    </lineage>
</organism>
<evidence type="ECO:0000313" key="4">
    <source>
        <dbReference type="Proteomes" id="UP001579974"/>
    </source>
</evidence>
<dbReference type="RefSeq" id="WP_275473806.1">
    <property type="nucleotide sequence ID" value="NZ_CP162940.1"/>
</dbReference>
<evidence type="ECO:0000256" key="1">
    <source>
        <dbReference type="PROSITE-ProRule" id="PRU00409"/>
    </source>
</evidence>
<name>A0ABV5AD64_9BACL</name>
<sequence length="346" mass="39757">MRPRIGYLHIRRDPLKIRKVYAFQAVAQLEGAELFYFSPRRIHLETKTIDGLVYEGGRYRERTMPFPDVIYNDSYPRSRGGARLVDALFEVIPRTSHSVGDKMSVYRRIQEGKAYAHYLIPSRSVQVAKDVVEYANEHRRIVLKPVVGHQGKGIVCVHRQQDGRYLLISDGESTVHSASQLAREVDKRLAGSEHLMQPFIVSKTRDGVTYDFRVHVQKDRHGRWTPTAVYPRLAGRHGPIPNLSSGGQTMIPNMFFEHEFGDDSSQMRRTLEQFGVGLAEHLEVVSGQAYDELGIDVGLDERNRIWLFEVNWRPGPPPIWYLELDVARNAIGYAMYLAESRRRGRK</sequence>
<dbReference type="EMBL" id="JBDXSU010000005">
    <property type="protein sequence ID" value="MFB5190137.1"/>
    <property type="molecule type" value="Genomic_DNA"/>
</dbReference>
<dbReference type="InterPro" id="IPR011761">
    <property type="entry name" value="ATP-grasp"/>
</dbReference>
<dbReference type="Pfam" id="PF14398">
    <property type="entry name" value="ATPgrasp_YheCD"/>
    <property type="match status" value="1"/>
</dbReference>